<feature type="chain" id="PRO_5032353153" evidence="2">
    <location>
        <begin position="21"/>
        <end position="471"/>
    </location>
</feature>
<feature type="coiled-coil region" evidence="1">
    <location>
        <begin position="357"/>
        <end position="416"/>
    </location>
</feature>
<accession>A0A840I844</accession>
<dbReference type="PANTHER" id="PTHR30203">
    <property type="entry name" value="OUTER MEMBRANE CATION EFFLUX PROTEIN"/>
    <property type="match status" value="1"/>
</dbReference>
<protein>
    <submittedName>
        <fullName evidence="3">Outer membrane protein TolC</fullName>
    </submittedName>
</protein>
<dbReference type="SUPFAM" id="SSF56954">
    <property type="entry name" value="Outer membrane efflux proteins (OEP)"/>
    <property type="match status" value="1"/>
</dbReference>
<evidence type="ECO:0000256" key="2">
    <source>
        <dbReference type="SAM" id="SignalP"/>
    </source>
</evidence>
<evidence type="ECO:0000313" key="3">
    <source>
        <dbReference type="EMBL" id="MBB4660278.1"/>
    </source>
</evidence>
<reference evidence="3 4" key="1">
    <citation type="submission" date="2020-08" db="EMBL/GenBank/DDBJ databases">
        <title>Genomic Encyclopedia of Type Strains, Phase IV (KMG-IV): sequencing the most valuable type-strain genomes for metagenomic binning, comparative biology and taxonomic classification.</title>
        <authorList>
            <person name="Goeker M."/>
        </authorList>
    </citation>
    <scope>NUCLEOTIDE SEQUENCE [LARGE SCALE GENOMIC DNA]</scope>
    <source>
        <strain evidence="3 4">DSM 102850</strain>
    </source>
</reference>
<feature type="signal peptide" evidence="2">
    <location>
        <begin position="1"/>
        <end position="20"/>
    </location>
</feature>
<dbReference type="Gene3D" id="1.20.1600.10">
    <property type="entry name" value="Outer membrane efflux proteins (OEP)"/>
    <property type="match status" value="1"/>
</dbReference>
<evidence type="ECO:0000256" key="1">
    <source>
        <dbReference type="SAM" id="Coils"/>
    </source>
</evidence>
<gene>
    <name evidence="3" type="ORF">GGQ59_002828</name>
</gene>
<dbReference type="PANTHER" id="PTHR30203:SF24">
    <property type="entry name" value="BLR4935 PROTEIN"/>
    <property type="match status" value="1"/>
</dbReference>
<dbReference type="GO" id="GO:0015562">
    <property type="term" value="F:efflux transmembrane transporter activity"/>
    <property type="evidence" value="ECO:0007669"/>
    <property type="project" value="InterPro"/>
</dbReference>
<name>A0A840I844_9PROT</name>
<keyword evidence="4" id="KW-1185">Reference proteome</keyword>
<dbReference type="InterPro" id="IPR010131">
    <property type="entry name" value="MdtP/NodT-like"/>
</dbReference>
<dbReference type="Proteomes" id="UP000563524">
    <property type="component" value="Unassembled WGS sequence"/>
</dbReference>
<keyword evidence="1" id="KW-0175">Coiled coil</keyword>
<proteinExistence type="predicted"/>
<evidence type="ECO:0000313" key="4">
    <source>
        <dbReference type="Proteomes" id="UP000563524"/>
    </source>
</evidence>
<dbReference type="AlphaFoldDB" id="A0A840I844"/>
<keyword evidence="2" id="KW-0732">Signal</keyword>
<organism evidence="3 4">
    <name type="scientific">Parvularcula dongshanensis</name>
    <dbReference type="NCBI Taxonomy" id="1173995"/>
    <lineage>
        <taxon>Bacteria</taxon>
        <taxon>Pseudomonadati</taxon>
        <taxon>Pseudomonadota</taxon>
        <taxon>Alphaproteobacteria</taxon>
        <taxon>Parvularculales</taxon>
        <taxon>Parvularculaceae</taxon>
        <taxon>Parvularcula</taxon>
    </lineage>
</organism>
<dbReference type="RefSeq" id="WP_183819677.1">
    <property type="nucleotide sequence ID" value="NZ_JACHOB010000007.1"/>
</dbReference>
<comment type="caution">
    <text evidence="3">The sequence shown here is derived from an EMBL/GenBank/DDBJ whole genome shotgun (WGS) entry which is preliminary data.</text>
</comment>
<dbReference type="EMBL" id="JACHOB010000007">
    <property type="protein sequence ID" value="MBB4660278.1"/>
    <property type="molecule type" value="Genomic_DNA"/>
</dbReference>
<sequence>MKGIVAALLVLALAVSRAYAQAEAPLYPEDVAISAARHYPAVLAAIAERRGAAGELLSARGAFDVVVTAEGRARTAGYYSGDFGQVKVERPLGGFGAKAYASYRLSDGTFPIYEDEAYTNKSGEAKIGVLFSLLRDRTIDDRRAGIAEARLGLQQAELEVRLTRLAVQREALLAYHRWVARGRELSVYEDLLELAEERIEGLEEEVRRGARAAIFLTENAQNLTRRRELAATARRDLALAANDLALYLRTEEGRMLTPDRSQIPKRLPEVAPAATPDVAAITGERPELALLNLAAERASLALALAENELRPRLDTVFEVAQDFGPVAEGGLSRDEGEIIAGLRFELPLGRRGARGRVAAADAQRDRTNQELRLARDRILAELTEVVLDLETSGELLELAMQEVRQAETMRAAEQRRFAAGASDFFLLNLREEALADARVRLARAKLARSASRVTYDAAVLDEEALGLTAAQ</sequence>
<feature type="coiled-coil region" evidence="1">
    <location>
        <begin position="185"/>
        <end position="212"/>
    </location>
</feature>